<dbReference type="AlphaFoldDB" id="A0A285TJD2"/>
<sequence length="87" mass="9792">MKDQKKAKWILGSAGVMLSALMLTQFNDGTTETNATDMEEVGVALQPGEKLTEREQELVSLDWTNFEIVSMNPQKTMVQSNRKTRKS</sequence>
<accession>A0A285TJD2</accession>
<dbReference type="Proteomes" id="UP000219636">
    <property type="component" value="Unassembled WGS sequence"/>
</dbReference>
<evidence type="ECO:0000313" key="1">
    <source>
        <dbReference type="EMBL" id="SOC22455.1"/>
    </source>
</evidence>
<dbReference type="RefSeq" id="WP_097074764.1">
    <property type="nucleotide sequence ID" value="NZ_OBMQ01000014.1"/>
</dbReference>
<proteinExistence type="predicted"/>
<keyword evidence="2" id="KW-1185">Reference proteome</keyword>
<dbReference type="OrthoDB" id="2455447at2"/>
<name>A0A285TJD2_9BACL</name>
<organism evidence="1 2">
    <name type="scientific">Ureibacillus xyleni</name>
    <dbReference type="NCBI Taxonomy" id="614648"/>
    <lineage>
        <taxon>Bacteria</taxon>
        <taxon>Bacillati</taxon>
        <taxon>Bacillota</taxon>
        <taxon>Bacilli</taxon>
        <taxon>Bacillales</taxon>
        <taxon>Caryophanaceae</taxon>
        <taxon>Ureibacillus</taxon>
    </lineage>
</organism>
<reference evidence="2" key="1">
    <citation type="submission" date="2017-08" db="EMBL/GenBank/DDBJ databases">
        <authorList>
            <person name="Varghese N."/>
            <person name="Submissions S."/>
        </authorList>
    </citation>
    <scope>NUCLEOTIDE SEQUENCE [LARGE SCALE GENOMIC DNA]</scope>
    <source>
        <strain evidence="2">JC22</strain>
    </source>
</reference>
<protein>
    <submittedName>
        <fullName evidence="1">Uncharacterized protein</fullName>
    </submittedName>
</protein>
<gene>
    <name evidence="1" type="ORF">SAMN05880501_11425</name>
</gene>
<evidence type="ECO:0000313" key="2">
    <source>
        <dbReference type="Proteomes" id="UP000219636"/>
    </source>
</evidence>
<dbReference type="EMBL" id="OBMQ01000014">
    <property type="protein sequence ID" value="SOC22455.1"/>
    <property type="molecule type" value="Genomic_DNA"/>
</dbReference>